<evidence type="ECO:0000256" key="4">
    <source>
        <dbReference type="ARBA" id="ARBA00022833"/>
    </source>
</evidence>
<organism evidence="6 7">
    <name type="scientific">Mesosutterella faecium</name>
    <dbReference type="NCBI Taxonomy" id="2925194"/>
    <lineage>
        <taxon>Bacteria</taxon>
        <taxon>Pseudomonadati</taxon>
        <taxon>Pseudomonadota</taxon>
        <taxon>Betaproteobacteria</taxon>
        <taxon>Burkholderiales</taxon>
        <taxon>Sutterellaceae</taxon>
        <taxon>Mesosutterella</taxon>
    </lineage>
</organism>
<protein>
    <submittedName>
        <fullName evidence="6">MBL fold metallo-hydrolase</fullName>
    </submittedName>
</protein>
<dbReference type="RefSeq" id="WP_243376638.1">
    <property type="nucleotide sequence ID" value="NZ_JAKZJU020000001.1"/>
</dbReference>
<reference evidence="6" key="1">
    <citation type="submission" date="2023-03" db="EMBL/GenBank/DDBJ databases">
        <title>Mesosutterella sp. nov. isolated from porcine feces.</title>
        <authorList>
            <person name="Yu S."/>
        </authorList>
    </citation>
    <scope>NUCLEOTIDE SEQUENCE</scope>
    <source>
        <strain evidence="6">AGMB02718</strain>
    </source>
</reference>
<dbReference type="EMBL" id="JAKZJU020000001">
    <property type="protein sequence ID" value="MDL2059798.1"/>
    <property type="molecule type" value="Genomic_DNA"/>
</dbReference>
<name>A0ABT7IN37_9BURK</name>
<evidence type="ECO:0000256" key="2">
    <source>
        <dbReference type="ARBA" id="ARBA00022723"/>
    </source>
</evidence>
<gene>
    <name evidence="6" type="ORF">MUN46_007635</name>
</gene>
<evidence type="ECO:0000313" key="6">
    <source>
        <dbReference type="EMBL" id="MDL2059798.1"/>
    </source>
</evidence>
<keyword evidence="3" id="KW-0378">Hydrolase</keyword>
<sequence>MNRIEAFTLTDWIPTNCYFLGNEKGEGLLIDPGAEPGRLLAELEKQGLRPLAIAITHGHFDHIGAVPELLEALQVPVFIRDEGRRYLENPLWNLSAAAGSPMTLKSPLIRYFEAGAEIVPPGAPDLTLETIPAPGHTADGTVFYSKNDGAAFVGDTIFRGSVGRTDLPGGSSAALLETLRQLLRKLPQDTRLFCGHGEPTTLSRELPGLSAMIES</sequence>
<dbReference type="PANTHER" id="PTHR46233:SF3">
    <property type="entry name" value="HYDROXYACYLGLUTATHIONE HYDROLASE GLOC"/>
    <property type="match status" value="1"/>
</dbReference>
<dbReference type="InterPro" id="IPR001279">
    <property type="entry name" value="Metallo-B-lactamas"/>
</dbReference>
<comment type="cofactor">
    <cofactor evidence="1">
        <name>Zn(2+)</name>
        <dbReference type="ChEBI" id="CHEBI:29105"/>
    </cofactor>
</comment>
<comment type="caution">
    <text evidence="6">The sequence shown here is derived from an EMBL/GenBank/DDBJ whole genome shotgun (WGS) entry which is preliminary data.</text>
</comment>
<evidence type="ECO:0000256" key="3">
    <source>
        <dbReference type="ARBA" id="ARBA00022801"/>
    </source>
</evidence>
<proteinExistence type="predicted"/>
<dbReference type="CDD" id="cd06262">
    <property type="entry name" value="metallo-hydrolase-like_MBL-fold"/>
    <property type="match status" value="1"/>
</dbReference>
<accession>A0ABT7IN37</accession>
<feature type="domain" description="Metallo-beta-lactamase" evidence="5">
    <location>
        <begin position="14"/>
        <end position="196"/>
    </location>
</feature>
<evidence type="ECO:0000256" key="1">
    <source>
        <dbReference type="ARBA" id="ARBA00001947"/>
    </source>
</evidence>
<dbReference type="Gene3D" id="3.60.15.10">
    <property type="entry name" value="Ribonuclease Z/Hydroxyacylglutathione hydrolase-like"/>
    <property type="match status" value="1"/>
</dbReference>
<dbReference type="Proteomes" id="UP001165481">
    <property type="component" value="Unassembled WGS sequence"/>
</dbReference>
<evidence type="ECO:0000259" key="5">
    <source>
        <dbReference type="SMART" id="SM00849"/>
    </source>
</evidence>
<dbReference type="InterPro" id="IPR036866">
    <property type="entry name" value="RibonucZ/Hydroxyglut_hydro"/>
</dbReference>
<dbReference type="SMART" id="SM00849">
    <property type="entry name" value="Lactamase_B"/>
    <property type="match status" value="1"/>
</dbReference>
<dbReference type="SUPFAM" id="SSF56281">
    <property type="entry name" value="Metallo-hydrolase/oxidoreductase"/>
    <property type="match status" value="1"/>
</dbReference>
<evidence type="ECO:0000313" key="7">
    <source>
        <dbReference type="Proteomes" id="UP001165481"/>
    </source>
</evidence>
<keyword evidence="4" id="KW-0862">Zinc</keyword>
<dbReference type="Pfam" id="PF00753">
    <property type="entry name" value="Lactamase_B"/>
    <property type="match status" value="1"/>
</dbReference>
<keyword evidence="2" id="KW-0479">Metal-binding</keyword>
<dbReference type="InterPro" id="IPR051453">
    <property type="entry name" value="MBL_Glyoxalase_II"/>
</dbReference>
<dbReference type="PANTHER" id="PTHR46233">
    <property type="entry name" value="HYDROXYACYLGLUTATHIONE HYDROLASE GLOC"/>
    <property type="match status" value="1"/>
</dbReference>
<keyword evidence="7" id="KW-1185">Reference proteome</keyword>